<feature type="transmembrane region" description="Helical" evidence="1">
    <location>
        <begin position="842"/>
        <end position="860"/>
    </location>
</feature>
<reference evidence="3" key="1">
    <citation type="submission" date="2021-01" db="EMBL/GenBank/DDBJ databases">
        <title>Whole genome shotgun sequence of Actinoplanes siamensis NBRC 109076.</title>
        <authorList>
            <person name="Komaki H."/>
            <person name="Tamura T."/>
        </authorList>
    </citation>
    <scope>NUCLEOTIDE SEQUENCE</scope>
    <source>
        <strain evidence="3">NBRC 109076</strain>
    </source>
</reference>
<dbReference type="InterPro" id="IPR027417">
    <property type="entry name" value="P-loop_NTPase"/>
</dbReference>
<dbReference type="SUPFAM" id="SSF52540">
    <property type="entry name" value="P-loop containing nucleoside triphosphate hydrolases"/>
    <property type="match status" value="1"/>
</dbReference>
<dbReference type="Gene3D" id="3.40.50.300">
    <property type="entry name" value="P-loop containing nucleotide triphosphate hydrolases"/>
    <property type="match status" value="1"/>
</dbReference>
<dbReference type="RefSeq" id="WP_203677269.1">
    <property type="nucleotide sequence ID" value="NZ_BOMW01000012.1"/>
</dbReference>
<accession>A0A919N386</accession>
<protein>
    <recommendedName>
        <fullName evidence="2">NACHT domain-containing protein</fullName>
    </recommendedName>
</protein>
<dbReference type="Proteomes" id="UP000629619">
    <property type="component" value="Unassembled WGS sequence"/>
</dbReference>
<gene>
    <name evidence="3" type="ORF">Asi03nite_10920</name>
</gene>
<feature type="transmembrane region" description="Helical" evidence="1">
    <location>
        <begin position="804"/>
        <end position="830"/>
    </location>
</feature>
<name>A0A919N386_9ACTN</name>
<evidence type="ECO:0000313" key="4">
    <source>
        <dbReference type="Proteomes" id="UP000629619"/>
    </source>
</evidence>
<keyword evidence="1" id="KW-1133">Transmembrane helix</keyword>
<comment type="caution">
    <text evidence="3">The sequence shown here is derived from an EMBL/GenBank/DDBJ whole genome shotgun (WGS) entry which is preliminary data.</text>
</comment>
<feature type="transmembrane region" description="Helical" evidence="1">
    <location>
        <begin position="681"/>
        <end position="707"/>
    </location>
</feature>
<keyword evidence="1" id="KW-0812">Transmembrane</keyword>
<dbReference type="AlphaFoldDB" id="A0A919N386"/>
<keyword evidence="4" id="KW-1185">Reference proteome</keyword>
<dbReference type="EMBL" id="BOMW01000012">
    <property type="protein sequence ID" value="GIF03554.1"/>
    <property type="molecule type" value="Genomic_DNA"/>
</dbReference>
<feature type="transmembrane region" description="Helical" evidence="1">
    <location>
        <begin position="646"/>
        <end position="669"/>
    </location>
</feature>
<evidence type="ECO:0000259" key="2">
    <source>
        <dbReference type="Pfam" id="PF05729"/>
    </source>
</evidence>
<sequence>MENRPSGWTPSGRTLATVVTGVGLGLLGNLITNEIDPPDSWSPWWPRGLWAALGVLIVVTWLLTDVRPEQAARVRRRRLFADSVVSALVRIGEKENWRDVRFAELQAELEVQDDRRRLRRPRGPRRVRSLTRAMRQSRDRLVLLEGEPGAGKSVALRHLALRLGRRAARRLFPGRVVPLYLNLKELRRSGGELSIRDFVIASVSRSGALLAEELDEGMRRGTWLFLFDSFDEIPEILTATEVEPVVEEYADAIHEFLHTMNASRGIVASREFRGPRRFGWPRFTVLRLTTRQKRELIRRARLTAAQESLLLGGITANEGALGPFSDNPMLLGLLTGYVARNGTLPRASHEVFEDFVADRLRRDAGRVRQRFGLDGAAVRSAAEQAAFCMAAEPGLGLSPGHDELAAAVARRFGPRPAPRAGLDALALVRLAGGEDRFSFVHRRFQEFFATALVLRDTSLVSAERLLTDGRWRETAVTLLQTHDAAATTELIEEAGRRLRAAIPARSRAKRFTWPSGVLHLLSVLTAGLGAASVTRIGAPVRALVGRLLRRAYEKGSRTDRMWAIENAALAPDPERDELLDRAAAGPSLMLRETAFAQVGRLRSMTPALERQVRAILIGQAATGRLWRERATVAAGLRRLPEPRPFLQLYGVLLLTPAADALVVATYAALGLRRAGLTGPLVVVATLVETFILLGFLLCCVVAGAPALGSRSARWARVVGSVPPGAFRAFTVIGTLVRTFLLFAVMLAVLPAAGPVAVHLALCFHAYLDAAASPRPIPLRWLWAAPVVWLAHRSTAVRRIPRRHLIAPALGVLAVLVLATGGRPVLAFWSAYVNPVTESLSRVLLALGLLIAAGWSVFRWWSNHRDQRRVTARAGAGPLRLADMRALLTAIETDHGLSVLVRGLRRGRFSAEPDAVEHLRVLEAGDGPYRVKASETTLDEIARLLADRRPAA</sequence>
<dbReference type="InterPro" id="IPR007111">
    <property type="entry name" value="NACHT_NTPase"/>
</dbReference>
<organism evidence="3 4">
    <name type="scientific">Actinoplanes siamensis</name>
    <dbReference type="NCBI Taxonomy" id="1223317"/>
    <lineage>
        <taxon>Bacteria</taxon>
        <taxon>Bacillati</taxon>
        <taxon>Actinomycetota</taxon>
        <taxon>Actinomycetes</taxon>
        <taxon>Micromonosporales</taxon>
        <taxon>Micromonosporaceae</taxon>
        <taxon>Actinoplanes</taxon>
    </lineage>
</organism>
<proteinExistence type="predicted"/>
<feature type="domain" description="NACHT" evidence="2">
    <location>
        <begin position="140"/>
        <end position="243"/>
    </location>
</feature>
<dbReference type="Pfam" id="PF05729">
    <property type="entry name" value="NACHT"/>
    <property type="match status" value="1"/>
</dbReference>
<evidence type="ECO:0000256" key="1">
    <source>
        <dbReference type="SAM" id="Phobius"/>
    </source>
</evidence>
<evidence type="ECO:0000313" key="3">
    <source>
        <dbReference type="EMBL" id="GIF03554.1"/>
    </source>
</evidence>
<keyword evidence="1" id="KW-0472">Membrane</keyword>